<accession>Q12QZ1</accession>
<dbReference type="Gene3D" id="2.40.50.1020">
    <property type="entry name" value="LytTr DNA-binding domain"/>
    <property type="match status" value="1"/>
</dbReference>
<dbReference type="Proteomes" id="UP000001982">
    <property type="component" value="Chromosome"/>
</dbReference>
<evidence type="ECO:0000256" key="1">
    <source>
        <dbReference type="ARBA" id="ARBA00023012"/>
    </source>
</evidence>
<evidence type="ECO:0000256" key="2">
    <source>
        <dbReference type="PROSITE-ProRule" id="PRU00169"/>
    </source>
</evidence>
<dbReference type="Pfam" id="PF00072">
    <property type="entry name" value="Response_reg"/>
    <property type="match status" value="1"/>
</dbReference>
<dbReference type="SUPFAM" id="SSF52172">
    <property type="entry name" value="CheY-like"/>
    <property type="match status" value="1"/>
</dbReference>
<dbReference type="PROSITE" id="PS50110">
    <property type="entry name" value="RESPONSE_REGULATORY"/>
    <property type="match status" value="1"/>
</dbReference>
<gene>
    <name evidence="5" type="ordered locus">Sden_0847</name>
</gene>
<evidence type="ECO:0000313" key="5">
    <source>
        <dbReference type="EMBL" id="ABE54135.1"/>
    </source>
</evidence>
<name>Q12QZ1_SHEDO</name>
<dbReference type="GO" id="GO:0000156">
    <property type="term" value="F:phosphorelay response regulator activity"/>
    <property type="evidence" value="ECO:0007669"/>
    <property type="project" value="InterPro"/>
</dbReference>
<organism evidence="5 6">
    <name type="scientific">Shewanella denitrificans (strain OS217 / ATCC BAA-1090 / DSM 15013)</name>
    <dbReference type="NCBI Taxonomy" id="318161"/>
    <lineage>
        <taxon>Bacteria</taxon>
        <taxon>Pseudomonadati</taxon>
        <taxon>Pseudomonadota</taxon>
        <taxon>Gammaproteobacteria</taxon>
        <taxon>Alteromonadales</taxon>
        <taxon>Shewanellaceae</taxon>
        <taxon>Shewanella</taxon>
    </lineage>
</organism>
<dbReference type="InterPro" id="IPR007492">
    <property type="entry name" value="LytTR_DNA-bd_dom"/>
</dbReference>
<evidence type="ECO:0000313" key="6">
    <source>
        <dbReference type="Proteomes" id="UP000001982"/>
    </source>
</evidence>
<keyword evidence="2" id="KW-0597">Phosphoprotein</keyword>
<sequence>MLSVFIVEDEFHAREKLKLQLSQLPDITLLGEAEHLTDAIERINQLAPNVVFLDIELGEHNGFSLFDNLNIKTQVIFTTAYSEFALKAFDNGAVDYLLKPFNLARLSQALSRIAAENIQLAAEKVKIHAKSGNKTYILEQENIVFFQTNLNMTIAQTKARNYVIDKTLEQLDLALGSHFVRVHRNAIINTQRVDNLMRLENGNYQIHFIDCDTNVITSRSGTNKIKQYFNLT</sequence>
<reference evidence="5 6" key="1">
    <citation type="submission" date="2006-03" db="EMBL/GenBank/DDBJ databases">
        <title>Complete sequence of Shewanella denitrificans OS217.</title>
        <authorList>
            <consortium name="US DOE Joint Genome Institute"/>
            <person name="Copeland A."/>
            <person name="Lucas S."/>
            <person name="Lapidus A."/>
            <person name="Barry K."/>
            <person name="Detter J.C."/>
            <person name="Glavina del Rio T."/>
            <person name="Hammon N."/>
            <person name="Israni S."/>
            <person name="Dalin E."/>
            <person name="Tice H."/>
            <person name="Pitluck S."/>
            <person name="Brettin T."/>
            <person name="Bruce D."/>
            <person name="Han C."/>
            <person name="Tapia R."/>
            <person name="Gilna P."/>
            <person name="Kiss H."/>
            <person name="Schmutz J."/>
            <person name="Larimer F."/>
            <person name="Land M."/>
            <person name="Hauser L."/>
            <person name="Kyrpides N."/>
            <person name="Lykidis A."/>
            <person name="Richardson P."/>
        </authorList>
    </citation>
    <scope>NUCLEOTIDE SEQUENCE [LARGE SCALE GENOMIC DNA]</scope>
    <source>
        <strain evidence="6">OS217 / ATCC BAA-1090 / DSM 15013</strain>
    </source>
</reference>
<proteinExistence type="predicted"/>
<dbReference type="Gene3D" id="3.40.50.2300">
    <property type="match status" value="1"/>
</dbReference>
<dbReference type="PANTHER" id="PTHR37299:SF1">
    <property type="entry name" value="STAGE 0 SPORULATION PROTEIN A HOMOLOG"/>
    <property type="match status" value="1"/>
</dbReference>
<protein>
    <submittedName>
        <fullName evidence="5">Transcriptional regulator, LytR/AlgR family</fullName>
    </submittedName>
</protein>
<dbReference type="InterPro" id="IPR001789">
    <property type="entry name" value="Sig_transdc_resp-reg_receiver"/>
</dbReference>
<dbReference type="SMART" id="SM00850">
    <property type="entry name" value="LytTR"/>
    <property type="match status" value="1"/>
</dbReference>
<dbReference type="Pfam" id="PF04397">
    <property type="entry name" value="LytTR"/>
    <property type="match status" value="1"/>
</dbReference>
<feature type="domain" description="HTH LytTR-type" evidence="4">
    <location>
        <begin position="127"/>
        <end position="231"/>
    </location>
</feature>
<dbReference type="eggNOG" id="COG3279">
    <property type="taxonomic scope" value="Bacteria"/>
</dbReference>
<keyword evidence="6" id="KW-1185">Reference proteome</keyword>
<dbReference type="EMBL" id="CP000302">
    <property type="protein sequence ID" value="ABE54135.1"/>
    <property type="molecule type" value="Genomic_DNA"/>
</dbReference>
<dbReference type="SMART" id="SM00448">
    <property type="entry name" value="REC"/>
    <property type="match status" value="1"/>
</dbReference>
<evidence type="ECO:0000259" key="3">
    <source>
        <dbReference type="PROSITE" id="PS50110"/>
    </source>
</evidence>
<dbReference type="InterPro" id="IPR046947">
    <property type="entry name" value="LytR-like"/>
</dbReference>
<dbReference type="AlphaFoldDB" id="Q12QZ1"/>
<dbReference type="KEGG" id="sdn:Sden_0847"/>
<dbReference type="HOGENOM" id="CLU_000445_14_1_6"/>
<dbReference type="PANTHER" id="PTHR37299">
    <property type="entry name" value="TRANSCRIPTIONAL REGULATOR-RELATED"/>
    <property type="match status" value="1"/>
</dbReference>
<keyword evidence="1" id="KW-0902">Two-component regulatory system</keyword>
<feature type="modified residue" description="4-aspartylphosphate" evidence="2">
    <location>
        <position position="54"/>
    </location>
</feature>
<dbReference type="OrthoDB" id="236568at2"/>
<dbReference type="PROSITE" id="PS50930">
    <property type="entry name" value="HTH_LYTTR"/>
    <property type="match status" value="1"/>
</dbReference>
<dbReference type="RefSeq" id="WP_011495300.1">
    <property type="nucleotide sequence ID" value="NC_007954.1"/>
</dbReference>
<feature type="domain" description="Response regulatory" evidence="3">
    <location>
        <begin position="3"/>
        <end position="114"/>
    </location>
</feature>
<dbReference type="GO" id="GO:0003677">
    <property type="term" value="F:DNA binding"/>
    <property type="evidence" value="ECO:0007669"/>
    <property type="project" value="InterPro"/>
</dbReference>
<dbReference type="STRING" id="318161.Sden_0847"/>
<evidence type="ECO:0000259" key="4">
    <source>
        <dbReference type="PROSITE" id="PS50930"/>
    </source>
</evidence>
<dbReference type="InterPro" id="IPR011006">
    <property type="entry name" value="CheY-like_superfamily"/>
</dbReference>